<dbReference type="OrthoDB" id="3231855at2759"/>
<reference evidence="4 5" key="1">
    <citation type="submission" date="2014-04" db="EMBL/GenBank/DDBJ databases">
        <authorList>
            <consortium name="DOE Joint Genome Institute"/>
            <person name="Kuo A."/>
            <person name="Tarkka M."/>
            <person name="Buscot F."/>
            <person name="Kohler A."/>
            <person name="Nagy L.G."/>
            <person name="Floudas D."/>
            <person name="Copeland A."/>
            <person name="Barry K.W."/>
            <person name="Cichocki N."/>
            <person name="Veneault-Fourrey C."/>
            <person name="LaButti K."/>
            <person name="Lindquist E.A."/>
            <person name="Lipzen A."/>
            <person name="Lundell T."/>
            <person name="Morin E."/>
            <person name="Murat C."/>
            <person name="Sun H."/>
            <person name="Tunlid A."/>
            <person name="Henrissat B."/>
            <person name="Grigoriev I.V."/>
            <person name="Hibbett D.S."/>
            <person name="Martin F."/>
            <person name="Nordberg H.P."/>
            <person name="Cantor M.N."/>
            <person name="Hua S.X."/>
        </authorList>
    </citation>
    <scope>NUCLEOTIDE SEQUENCE [LARGE SCALE GENOMIC DNA]</scope>
    <source>
        <strain evidence="4 5">F 1598</strain>
    </source>
</reference>
<dbReference type="InterPro" id="IPR002625">
    <property type="entry name" value="Smr_dom"/>
</dbReference>
<evidence type="ECO:0000313" key="4">
    <source>
        <dbReference type="EMBL" id="KIM74141.1"/>
    </source>
</evidence>
<evidence type="ECO:0000313" key="5">
    <source>
        <dbReference type="Proteomes" id="UP000054166"/>
    </source>
</evidence>
<dbReference type="PROSITE" id="PS50828">
    <property type="entry name" value="SMR"/>
    <property type="match status" value="1"/>
</dbReference>
<dbReference type="InterPro" id="IPR036063">
    <property type="entry name" value="Smr_dom_sf"/>
</dbReference>
<feature type="domain" description="Smr" evidence="3">
    <location>
        <begin position="419"/>
        <end position="475"/>
    </location>
</feature>
<evidence type="ECO:0000259" key="3">
    <source>
        <dbReference type="PROSITE" id="PS50828"/>
    </source>
</evidence>
<feature type="signal peptide" evidence="2">
    <location>
        <begin position="1"/>
        <end position="22"/>
    </location>
</feature>
<dbReference type="EMBL" id="KN833066">
    <property type="protein sequence ID" value="KIM74141.1"/>
    <property type="molecule type" value="Genomic_DNA"/>
</dbReference>
<dbReference type="SUPFAM" id="SSF160443">
    <property type="entry name" value="SMR domain-like"/>
    <property type="match status" value="1"/>
</dbReference>
<evidence type="ECO:0000256" key="2">
    <source>
        <dbReference type="SAM" id="SignalP"/>
    </source>
</evidence>
<organism evidence="4 5">
    <name type="scientific">Piloderma croceum (strain F 1598)</name>
    <dbReference type="NCBI Taxonomy" id="765440"/>
    <lineage>
        <taxon>Eukaryota</taxon>
        <taxon>Fungi</taxon>
        <taxon>Dikarya</taxon>
        <taxon>Basidiomycota</taxon>
        <taxon>Agaricomycotina</taxon>
        <taxon>Agaricomycetes</taxon>
        <taxon>Agaricomycetidae</taxon>
        <taxon>Atheliales</taxon>
        <taxon>Atheliaceae</taxon>
        <taxon>Piloderma</taxon>
    </lineage>
</organism>
<dbReference type="PANTHER" id="PTHR47417:SF1">
    <property type="entry name" value="SMR DOMAIN-CONTAINING PROTEIN YPL199C"/>
    <property type="match status" value="1"/>
</dbReference>
<keyword evidence="2" id="KW-0732">Signal</keyword>
<name>A0A0C3F2L9_PILCF</name>
<dbReference type="PANTHER" id="PTHR47417">
    <property type="entry name" value="SMR DOMAIN-CONTAINING PROTEIN YPL199C"/>
    <property type="match status" value="1"/>
</dbReference>
<dbReference type="InParanoid" id="A0A0C3F2L9"/>
<dbReference type="Pfam" id="PF01713">
    <property type="entry name" value="Smr"/>
    <property type="match status" value="1"/>
</dbReference>
<keyword evidence="5" id="KW-1185">Reference proteome</keyword>
<dbReference type="Proteomes" id="UP000054166">
    <property type="component" value="Unassembled WGS sequence"/>
</dbReference>
<dbReference type="InterPro" id="IPR053020">
    <property type="entry name" value="Smr_domain_protein"/>
</dbReference>
<gene>
    <name evidence="4" type="ORF">PILCRDRAFT_92757</name>
</gene>
<dbReference type="Gene3D" id="3.30.1370.110">
    <property type="match status" value="1"/>
</dbReference>
<reference evidence="5" key="2">
    <citation type="submission" date="2015-01" db="EMBL/GenBank/DDBJ databases">
        <title>Evolutionary Origins and Diversification of the Mycorrhizal Mutualists.</title>
        <authorList>
            <consortium name="DOE Joint Genome Institute"/>
            <consortium name="Mycorrhizal Genomics Consortium"/>
            <person name="Kohler A."/>
            <person name="Kuo A."/>
            <person name="Nagy L.G."/>
            <person name="Floudas D."/>
            <person name="Copeland A."/>
            <person name="Barry K.W."/>
            <person name="Cichocki N."/>
            <person name="Veneault-Fourrey C."/>
            <person name="LaButti K."/>
            <person name="Lindquist E.A."/>
            <person name="Lipzen A."/>
            <person name="Lundell T."/>
            <person name="Morin E."/>
            <person name="Murat C."/>
            <person name="Riley R."/>
            <person name="Ohm R."/>
            <person name="Sun H."/>
            <person name="Tunlid A."/>
            <person name="Henrissat B."/>
            <person name="Grigoriev I.V."/>
            <person name="Hibbett D.S."/>
            <person name="Martin F."/>
        </authorList>
    </citation>
    <scope>NUCLEOTIDE SEQUENCE [LARGE SCALE GENOMIC DNA]</scope>
    <source>
        <strain evidence="5">F 1598</strain>
    </source>
</reference>
<feature type="region of interest" description="Disordered" evidence="1">
    <location>
        <begin position="172"/>
        <end position="196"/>
    </location>
</feature>
<protein>
    <recommendedName>
        <fullName evidence="3">Smr domain-containing protein</fullName>
    </recommendedName>
</protein>
<accession>A0A0C3F2L9</accession>
<evidence type="ECO:0000256" key="1">
    <source>
        <dbReference type="SAM" id="MobiDB-lite"/>
    </source>
</evidence>
<feature type="chain" id="PRO_5002164313" description="Smr domain-containing protein" evidence="2">
    <location>
        <begin position="23"/>
        <end position="475"/>
    </location>
</feature>
<dbReference type="AlphaFoldDB" id="A0A0C3F2L9"/>
<dbReference type="HOGENOM" id="CLU_575047_0_0_1"/>
<dbReference type="STRING" id="765440.A0A0C3F2L9"/>
<sequence>MEGIAYILFGLVLRLFVSIMLPQHIKMGNAVIGLSEGAVMQHILLDKAGKTSRQYTAYARFVLCLFVDYAFTKCWTTPVVMTLSAGVGILLHGFAHTQWQPPRSRCNRCQSKAKIQVPTSRRRASASNVKTATPVLRNEQDISPPDSARVRFVGAALLPDPIDDKPVYPHILSYTPSDSETSSAHPSPSLPPNQLHLTTTPDFGLCIPNSAFPSDTIIGDALDNVHIPLDLDVISDAPSTCDLPCTPTPRTASPIKALTVSEDTVGSNVKHGEEQIPTSVHEYTISQRLIPEPLPAIDQMSNDINTAVLASKKTSLETPGGWNDLVSEASPPSSVISVSGREELISRAELIRQMGLEADRLCAQLKTSRNRAMKEGRIKDAFLMRYDIEDAENMSRRMHERAERRYYRAHNLRAKAREIDVHGLRVREALQRVEHALQDMLLRNATDLRVIVGRGNHSVNKIPVLKMAVLKAMPR</sequence>
<feature type="compositionally biased region" description="Polar residues" evidence="1">
    <location>
        <begin position="174"/>
        <end position="186"/>
    </location>
</feature>
<proteinExistence type="predicted"/>